<evidence type="ECO:0000256" key="3">
    <source>
        <dbReference type="ARBA" id="ARBA00022917"/>
    </source>
</evidence>
<keyword evidence="1" id="KW-0547">Nucleotide-binding</keyword>
<dbReference type="CDD" id="cd03713">
    <property type="entry name" value="EFG_mtEFG_C"/>
    <property type="match status" value="1"/>
</dbReference>
<dbReference type="InterPro" id="IPR009000">
    <property type="entry name" value="Transl_B-barrel_sf"/>
</dbReference>
<dbReference type="InterPro" id="IPR035647">
    <property type="entry name" value="EFG_III/V"/>
</dbReference>
<proteinExistence type="predicted"/>
<dbReference type="PANTHER" id="PTHR43261">
    <property type="entry name" value="TRANSLATION ELONGATION FACTOR G-RELATED"/>
    <property type="match status" value="1"/>
</dbReference>
<keyword evidence="3" id="KW-0648">Protein biosynthesis</keyword>
<keyword evidence="4" id="KW-0342">GTP-binding</keyword>
<keyword evidence="8" id="KW-1185">Reference proteome</keyword>
<dbReference type="Pfam" id="PF03764">
    <property type="entry name" value="EFG_IV"/>
    <property type="match status" value="1"/>
</dbReference>
<dbReference type="InterPro" id="IPR000640">
    <property type="entry name" value="EFG_V-like"/>
</dbReference>
<dbReference type="Pfam" id="PF03144">
    <property type="entry name" value="GTP_EFTU_D2"/>
    <property type="match status" value="1"/>
</dbReference>
<dbReference type="EMBL" id="JAGSOY010000041">
    <property type="protein sequence ID" value="MBU2712581.1"/>
    <property type="molecule type" value="Genomic_DNA"/>
</dbReference>
<evidence type="ECO:0000256" key="4">
    <source>
        <dbReference type="ARBA" id="ARBA00023134"/>
    </source>
</evidence>
<keyword evidence="2 7" id="KW-0251">Elongation factor</keyword>
<evidence type="ECO:0000259" key="6">
    <source>
        <dbReference type="SMART" id="SM00889"/>
    </source>
</evidence>
<dbReference type="Gene3D" id="2.40.30.10">
    <property type="entry name" value="Translation factors"/>
    <property type="match status" value="1"/>
</dbReference>
<protein>
    <submittedName>
        <fullName evidence="7">Elongation factor G</fullName>
    </submittedName>
</protein>
<dbReference type="Gene3D" id="3.30.230.10">
    <property type="match status" value="1"/>
</dbReference>
<dbReference type="Pfam" id="PF00679">
    <property type="entry name" value="EFG_C"/>
    <property type="match status" value="1"/>
</dbReference>
<organism evidence="7 8">
    <name type="scientific">Zooshikella harenae</name>
    <dbReference type="NCBI Taxonomy" id="2827238"/>
    <lineage>
        <taxon>Bacteria</taxon>
        <taxon>Pseudomonadati</taxon>
        <taxon>Pseudomonadota</taxon>
        <taxon>Gammaproteobacteria</taxon>
        <taxon>Oceanospirillales</taxon>
        <taxon>Zooshikellaceae</taxon>
        <taxon>Zooshikella</taxon>
    </lineage>
</organism>
<name>A0ABS5ZET9_9GAMM</name>
<gene>
    <name evidence="7" type="primary">fusA</name>
    <name evidence="7" type="ORF">KCG35_16045</name>
</gene>
<dbReference type="CDD" id="cd16262">
    <property type="entry name" value="EFG_III"/>
    <property type="match status" value="1"/>
</dbReference>
<comment type="caution">
    <text evidence="7">The sequence shown here is derived from an EMBL/GenBank/DDBJ whole genome shotgun (WGS) entry which is preliminary data.</text>
</comment>
<dbReference type="InterPro" id="IPR027417">
    <property type="entry name" value="P-loop_NTPase"/>
</dbReference>
<dbReference type="InterPro" id="IPR005517">
    <property type="entry name" value="Transl_elong_EFG/EF2_IV"/>
</dbReference>
<dbReference type="CDD" id="cd04088">
    <property type="entry name" value="EFG_mtEFG_II"/>
    <property type="match status" value="1"/>
</dbReference>
<evidence type="ECO:0000313" key="8">
    <source>
        <dbReference type="Proteomes" id="UP000690515"/>
    </source>
</evidence>
<evidence type="ECO:0000256" key="2">
    <source>
        <dbReference type="ARBA" id="ARBA00022768"/>
    </source>
</evidence>
<dbReference type="InterPro" id="IPR020568">
    <property type="entry name" value="Ribosomal_Su5_D2-typ_SF"/>
</dbReference>
<evidence type="ECO:0000256" key="1">
    <source>
        <dbReference type="ARBA" id="ARBA00022741"/>
    </source>
</evidence>
<dbReference type="PANTHER" id="PTHR43261:SF1">
    <property type="entry name" value="RIBOSOME-RELEASING FACTOR 2, MITOCHONDRIAL"/>
    <property type="match status" value="1"/>
</dbReference>
<dbReference type="InterPro" id="IPR035649">
    <property type="entry name" value="EFG_V"/>
</dbReference>
<dbReference type="RefSeq" id="WP_215820807.1">
    <property type="nucleotide sequence ID" value="NZ_JAGSOY010000041.1"/>
</dbReference>
<feature type="non-terminal residue" evidence="7">
    <location>
        <position position="1"/>
    </location>
</feature>
<dbReference type="GO" id="GO:0003746">
    <property type="term" value="F:translation elongation factor activity"/>
    <property type="evidence" value="ECO:0007669"/>
    <property type="project" value="UniProtKB-KW"/>
</dbReference>
<dbReference type="Gene3D" id="3.30.70.870">
    <property type="entry name" value="Elongation Factor G (Translational Gtpase), domain 3"/>
    <property type="match status" value="1"/>
</dbReference>
<dbReference type="InterPro" id="IPR004161">
    <property type="entry name" value="EFTu-like_2"/>
</dbReference>
<dbReference type="InterPro" id="IPR009022">
    <property type="entry name" value="EFG_III"/>
</dbReference>
<evidence type="ECO:0000313" key="7">
    <source>
        <dbReference type="EMBL" id="MBU2712581.1"/>
    </source>
</evidence>
<reference evidence="7 8" key="1">
    <citation type="submission" date="2021-04" db="EMBL/GenBank/DDBJ databases">
        <authorList>
            <person name="Pira H."/>
            <person name="Risdian C."/>
            <person name="Wink J."/>
        </authorList>
    </citation>
    <scope>NUCLEOTIDE SEQUENCE [LARGE SCALE GENOMIC DNA]</scope>
    <source>
        <strain evidence="7 8">WH53</strain>
    </source>
</reference>
<dbReference type="InterPro" id="IPR041095">
    <property type="entry name" value="EFG_II"/>
</dbReference>
<dbReference type="SUPFAM" id="SSF52540">
    <property type="entry name" value="P-loop containing nucleoside triphosphate hydrolases"/>
    <property type="match status" value="1"/>
</dbReference>
<accession>A0ABS5ZET9</accession>
<dbReference type="SUPFAM" id="SSF54980">
    <property type="entry name" value="EF-G C-terminal domain-like"/>
    <property type="match status" value="2"/>
</dbReference>
<feature type="domain" description="Elongation factor EFG" evidence="5">
    <location>
        <begin position="450"/>
        <end position="537"/>
    </location>
</feature>
<dbReference type="SMART" id="SM00889">
    <property type="entry name" value="EFG_IV"/>
    <property type="match status" value="1"/>
</dbReference>
<dbReference type="SMART" id="SM00838">
    <property type="entry name" value="EFG_C"/>
    <property type="match status" value="1"/>
</dbReference>
<dbReference type="SUPFAM" id="SSF50447">
    <property type="entry name" value="Translation proteins"/>
    <property type="match status" value="1"/>
</dbReference>
<dbReference type="Pfam" id="PF14492">
    <property type="entry name" value="EFG_III"/>
    <property type="match status" value="1"/>
</dbReference>
<dbReference type="Gene3D" id="3.40.50.300">
    <property type="entry name" value="P-loop containing nucleotide triphosphate hydrolases"/>
    <property type="match status" value="1"/>
</dbReference>
<dbReference type="Proteomes" id="UP000690515">
    <property type="component" value="Unassembled WGS sequence"/>
</dbReference>
<dbReference type="SUPFAM" id="SSF54211">
    <property type="entry name" value="Ribosomal protein S5 domain 2-like"/>
    <property type="match status" value="1"/>
</dbReference>
<dbReference type="InterPro" id="IPR014721">
    <property type="entry name" value="Ribsml_uS5_D2-typ_fold_subgr"/>
</dbReference>
<evidence type="ECO:0000259" key="5">
    <source>
        <dbReference type="SMART" id="SM00838"/>
    </source>
</evidence>
<dbReference type="Gene3D" id="3.30.70.240">
    <property type="match status" value="1"/>
</dbReference>
<feature type="domain" description="Translation elongation factor EFG/EF2" evidence="6">
    <location>
        <begin position="322"/>
        <end position="448"/>
    </location>
</feature>
<sequence length="542" mass="59887">NTFVQKPLPLQVPIIEENSFTGIIDLINMHSVQWSNLSQIDDFVLAEIPEQYKVEAELAREQLVERLAAEDESILESWAEGKTPTNFELVVAIRRQTIAGKIVPIFAASAYKNIGIQPVLDAITQYLPTPIERLESVDNLSQKPVTNDLDGAFAALVFKVVNDPHGSLAYTRVYRGQLQRADRVLNTRTNKAQKVGPIYEMHANIRTEKPAMICGDIVAIAGLKDVQTGDTLCTEDMPVAFETISVPEPVMEIAIEPGDRKNQTKFSLALQTLCREDPSLQIKTDSRTGQTCLAGMGELHLEIAVDRLKTDFGITTRVGAPQVAYRETLIKATEIHALHRKQTGGLGQFAEAKLQFIPFTKEELDSSNAYEAIIFENRIVGGVIPQEFIPAIEAGIRQSANEGIVSHYPCGGFKVELIDGSYHQNDSSQMAFSLVAKQAVKKLKEIACIQLLEPIMKIDINIPSDYIGSVIGDLNRRRGQVIEQNNDPQRAVLKAQAPLAEMFGYIGCLRALTAGRGQFSMSFSHYEAVPKMLVTNIIGDKK</sequence>